<dbReference type="PROSITE" id="PS01081">
    <property type="entry name" value="HTH_TETR_1"/>
    <property type="match status" value="1"/>
</dbReference>
<dbReference type="Gene3D" id="1.10.357.10">
    <property type="entry name" value="Tetracycline Repressor, domain 2"/>
    <property type="match status" value="1"/>
</dbReference>
<evidence type="ECO:0000259" key="3">
    <source>
        <dbReference type="PROSITE" id="PS50977"/>
    </source>
</evidence>
<dbReference type="Pfam" id="PF00440">
    <property type="entry name" value="TetR_N"/>
    <property type="match status" value="1"/>
</dbReference>
<dbReference type="InterPro" id="IPR001647">
    <property type="entry name" value="HTH_TetR"/>
</dbReference>
<feature type="domain" description="HTH tetR-type" evidence="3">
    <location>
        <begin position="9"/>
        <end position="69"/>
    </location>
</feature>
<dbReference type="InterPro" id="IPR009057">
    <property type="entry name" value="Homeodomain-like_sf"/>
</dbReference>
<dbReference type="PROSITE" id="PS50977">
    <property type="entry name" value="HTH_TETR_2"/>
    <property type="match status" value="1"/>
</dbReference>
<comment type="caution">
    <text evidence="4">The sequence shown here is derived from an EMBL/GenBank/DDBJ whole genome shotgun (WGS) entry which is preliminary data.</text>
</comment>
<evidence type="ECO:0000256" key="1">
    <source>
        <dbReference type="ARBA" id="ARBA00023125"/>
    </source>
</evidence>
<gene>
    <name evidence="4" type="ORF">QRT04_09070</name>
</gene>
<proteinExistence type="predicted"/>
<feature type="DNA-binding region" description="H-T-H motif" evidence="2">
    <location>
        <begin position="32"/>
        <end position="51"/>
    </location>
</feature>
<keyword evidence="5" id="KW-1185">Reference proteome</keyword>
<dbReference type="InterPro" id="IPR023772">
    <property type="entry name" value="DNA-bd_HTH_TetR-type_CS"/>
</dbReference>
<reference evidence="4 5" key="1">
    <citation type="submission" date="2023-06" db="EMBL/GenBank/DDBJ databases">
        <title>Cellulomonas sp. MW4 Whole genome sequence.</title>
        <authorList>
            <person name="Park S."/>
        </authorList>
    </citation>
    <scope>NUCLEOTIDE SEQUENCE [LARGE SCALE GENOMIC DNA]</scope>
    <source>
        <strain evidence="4 5">MW4</strain>
    </source>
</reference>
<dbReference type="EMBL" id="JAUCGQ010000001">
    <property type="protein sequence ID" value="MDM7855080.1"/>
    <property type="molecule type" value="Genomic_DNA"/>
</dbReference>
<sequence>MPAPTDRRAVTARRVVAGAQRLTLERGLDGWTMDELAATVGLSRRTVFNHVPSKLEAVLAVPCRPDEDDPRTRAAVDAFRAGGPTGRLLDDVVHLGSALTAFPDEIDPDLLRTTRAVLAHEPRAAQAEHARFHQASEDLVALILEREGDGFGAERARLAVKLLVTVFDASIDQFLAPEESRTLAELFDATLHAAAELFA</sequence>
<name>A0ABT7SFX3_9CELL</name>
<keyword evidence="1 2" id="KW-0238">DNA-binding</keyword>
<protein>
    <submittedName>
        <fullName evidence="4">TetR/AcrR family transcriptional regulator</fullName>
    </submittedName>
</protein>
<evidence type="ECO:0000256" key="2">
    <source>
        <dbReference type="PROSITE-ProRule" id="PRU00335"/>
    </source>
</evidence>
<organism evidence="4 5">
    <name type="scientific">Cellulomonas alba</name>
    <dbReference type="NCBI Taxonomy" id="3053467"/>
    <lineage>
        <taxon>Bacteria</taxon>
        <taxon>Bacillati</taxon>
        <taxon>Actinomycetota</taxon>
        <taxon>Actinomycetes</taxon>
        <taxon>Micrococcales</taxon>
        <taxon>Cellulomonadaceae</taxon>
        <taxon>Cellulomonas</taxon>
    </lineage>
</organism>
<dbReference type="RefSeq" id="WP_289454889.1">
    <property type="nucleotide sequence ID" value="NZ_JAUCGQ010000001.1"/>
</dbReference>
<accession>A0ABT7SFX3</accession>
<dbReference type="Proteomes" id="UP001529338">
    <property type="component" value="Unassembled WGS sequence"/>
</dbReference>
<evidence type="ECO:0000313" key="4">
    <source>
        <dbReference type="EMBL" id="MDM7855080.1"/>
    </source>
</evidence>
<evidence type="ECO:0000313" key="5">
    <source>
        <dbReference type="Proteomes" id="UP001529338"/>
    </source>
</evidence>
<dbReference type="SUPFAM" id="SSF46689">
    <property type="entry name" value="Homeodomain-like"/>
    <property type="match status" value="1"/>
</dbReference>